<dbReference type="InterPro" id="IPR052353">
    <property type="entry name" value="Benzoxazolinone_Detox_Enz"/>
</dbReference>
<dbReference type="RefSeq" id="WP_137312139.1">
    <property type="nucleotide sequence ID" value="NZ_CP040017.1"/>
</dbReference>
<dbReference type="GO" id="GO:0030170">
    <property type="term" value="F:pyridoxal phosphate binding"/>
    <property type="evidence" value="ECO:0007669"/>
    <property type="project" value="InterPro"/>
</dbReference>
<organism evidence="2 5">
    <name type="scientific">Pseudoduganella umbonata</name>
    <dbReference type="NCBI Taxonomy" id="864828"/>
    <lineage>
        <taxon>Bacteria</taxon>
        <taxon>Pseudomonadati</taxon>
        <taxon>Pseudomonadota</taxon>
        <taxon>Betaproteobacteria</taxon>
        <taxon>Burkholderiales</taxon>
        <taxon>Oxalobacteraceae</taxon>
        <taxon>Telluria group</taxon>
        <taxon>Pseudoduganella</taxon>
    </lineage>
</organism>
<dbReference type="InterPro" id="IPR005302">
    <property type="entry name" value="MoCF_Sase_C"/>
</dbReference>
<accession>A0A4P8HLT1</accession>
<dbReference type="EMBL" id="JACHXS010000015">
    <property type="protein sequence ID" value="MBB3224980.1"/>
    <property type="molecule type" value="Genomic_DNA"/>
</dbReference>
<evidence type="ECO:0000313" key="3">
    <source>
        <dbReference type="EMBL" id="QCP09250.1"/>
    </source>
</evidence>
<dbReference type="Pfam" id="PF03473">
    <property type="entry name" value="MOSC"/>
    <property type="match status" value="1"/>
</dbReference>
<feature type="domain" description="MOSC" evidence="1">
    <location>
        <begin position="33"/>
        <end position="170"/>
    </location>
</feature>
<protein>
    <submittedName>
        <fullName evidence="2 3">MOSC domain-containing protein</fullName>
    </submittedName>
</protein>
<dbReference type="EMBL" id="CP040017">
    <property type="protein sequence ID" value="QCP09250.1"/>
    <property type="molecule type" value="Genomic_DNA"/>
</dbReference>
<evidence type="ECO:0000259" key="1">
    <source>
        <dbReference type="PROSITE" id="PS51340"/>
    </source>
</evidence>
<evidence type="ECO:0000313" key="2">
    <source>
        <dbReference type="EMBL" id="MBB3224980.1"/>
    </source>
</evidence>
<evidence type="ECO:0000313" key="5">
    <source>
        <dbReference type="Proteomes" id="UP000584325"/>
    </source>
</evidence>
<name>A0A4P8HLT1_9BURK</name>
<dbReference type="AlphaFoldDB" id="A0A4P8HLT1"/>
<dbReference type="Gene3D" id="2.40.33.20">
    <property type="entry name" value="PK beta-barrel domain-like"/>
    <property type="match status" value="1"/>
</dbReference>
<reference evidence="2 5" key="2">
    <citation type="submission" date="2020-08" db="EMBL/GenBank/DDBJ databases">
        <title>Genomic Encyclopedia of Type Strains, Phase III (KMG-III): the genomes of soil and plant-associated and newly described type strains.</title>
        <authorList>
            <person name="Whitman W."/>
        </authorList>
    </citation>
    <scope>NUCLEOTIDE SEQUENCE [LARGE SCALE GENOMIC DNA]</scope>
    <source>
        <strain evidence="2 5">CECT 7753</strain>
    </source>
</reference>
<dbReference type="Pfam" id="PF03475">
    <property type="entry name" value="YiiM_3-alpha"/>
    <property type="match status" value="1"/>
</dbReference>
<gene>
    <name evidence="3" type="ORF">FCL38_01460</name>
    <name evidence="2" type="ORF">FHS02_005850</name>
</gene>
<dbReference type="InterPro" id="IPR011037">
    <property type="entry name" value="Pyrv_Knase-like_insert_dom_sf"/>
</dbReference>
<keyword evidence="4" id="KW-1185">Reference proteome</keyword>
<dbReference type="SUPFAM" id="SSF50800">
    <property type="entry name" value="PK beta-barrel domain-like"/>
    <property type="match status" value="1"/>
</dbReference>
<proteinExistence type="predicted"/>
<dbReference type="OrthoDB" id="9786134at2"/>
<dbReference type="PROSITE" id="PS51340">
    <property type="entry name" value="MOSC"/>
    <property type="match status" value="1"/>
</dbReference>
<dbReference type="PANTHER" id="PTHR30212">
    <property type="entry name" value="PROTEIN YIIM"/>
    <property type="match status" value="1"/>
</dbReference>
<dbReference type="Proteomes" id="UP000584325">
    <property type="component" value="Unassembled WGS sequence"/>
</dbReference>
<dbReference type="InterPro" id="IPR005163">
    <property type="entry name" value="Tri_helical_YiiM-like"/>
</dbReference>
<reference evidence="3 4" key="1">
    <citation type="submission" date="2019-05" db="EMBL/GenBank/DDBJ databases">
        <title>Draft Genome Sequences of Six Type Strains of the Genus Massilia.</title>
        <authorList>
            <person name="Miess H."/>
            <person name="Frediansyhah A."/>
            <person name="Gross H."/>
        </authorList>
    </citation>
    <scope>NUCLEOTIDE SEQUENCE [LARGE SCALE GENOMIC DNA]</scope>
    <source>
        <strain evidence="3 4">DSMZ 26121</strain>
    </source>
</reference>
<evidence type="ECO:0000313" key="4">
    <source>
        <dbReference type="Proteomes" id="UP000298763"/>
    </source>
</evidence>
<dbReference type="GO" id="GO:0003824">
    <property type="term" value="F:catalytic activity"/>
    <property type="evidence" value="ECO:0007669"/>
    <property type="project" value="InterPro"/>
</dbReference>
<dbReference type="GO" id="GO:0030151">
    <property type="term" value="F:molybdenum ion binding"/>
    <property type="evidence" value="ECO:0007669"/>
    <property type="project" value="InterPro"/>
</dbReference>
<dbReference type="PANTHER" id="PTHR30212:SF2">
    <property type="entry name" value="PROTEIN YIIM"/>
    <property type="match status" value="1"/>
</dbReference>
<sequence>MPSSIPLAALFTGPARPLSRTGHPNVASGIVKSARPGPVRLSLTGLEGDEQGDRAYHGGLEKAVHHYAGEHYAMWAARWPDSPVPLVPGAFGENVATFGMTEANVHIGDVFRLGSALLQVSQGRQPCWKLNRRFGRDDAAAAMQGSGRTGWYYRVLEEGVIARGNRFELAERPCPAWPLERLVRALFPRLVPTGLAIEDLRGEWALAAALAPLSPNWRAAFAKRLDTGRIEDWSRRLREAPIGN</sequence>
<dbReference type="Proteomes" id="UP000298763">
    <property type="component" value="Chromosome"/>
</dbReference>